<dbReference type="OrthoDB" id="9946013at2759"/>
<keyword evidence="6 8" id="KW-0675">Receptor</keyword>
<accession>A0A9Q1H926</accession>
<dbReference type="InterPro" id="IPR017452">
    <property type="entry name" value="GPCR_Rhodpsn_7TM"/>
</dbReference>
<dbReference type="PROSITE" id="PS50262">
    <property type="entry name" value="G_PROTEIN_RECEP_F1_2"/>
    <property type="match status" value="1"/>
</dbReference>
<evidence type="ECO:0000259" key="10">
    <source>
        <dbReference type="PROSITE" id="PS50262"/>
    </source>
</evidence>
<dbReference type="PROSITE" id="PS00237">
    <property type="entry name" value="G_PROTEIN_RECEP_F1_1"/>
    <property type="match status" value="1"/>
</dbReference>
<feature type="transmembrane region" description="Helical" evidence="9">
    <location>
        <begin position="86"/>
        <end position="107"/>
    </location>
</feature>
<evidence type="ECO:0000256" key="1">
    <source>
        <dbReference type="ARBA" id="ARBA00004141"/>
    </source>
</evidence>
<evidence type="ECO:0000256" key="3">
    <source>
        <dbReference type="ARBA" id="ARBA00022989"/>
    </source>
</evidence>
<feature type="transmembrane region" description="Helical" evidence="9">
    <location>
        <begin position="119"/>
        <end position="150"/>
    </location>
</feature>
<feature type="transmembrane region" description="Helical" evidence="9">
    <location>
        <begin position="49"/>
        <end position="74"/>
    </location>
</feature>
<dbReference type="SUPFAM" id="SSF81321">
    <property type="entry name" value="Family A G protein-coupled receptor-like"/>
    <property type="match status" value="1"/>
</dbReference>
<comment type="similarity">
    <text evidence="8">Belongs to the G-protein coupled receptor 1 family.</text>
</comment>
<comment type="caution">
    <text evidence="11">The sequence shown here is derived from an EMBL/GenBank/DDBJ whole genome shotgun (WGS) entry which is preliminary data.</text>
</comment>
<sequence length="388" mass="44615">MDTRSTSDVFSVSIYDYVTTGECTGFRWNLLNSTEDKLNDFLSPVFTRIMVLFLHPLCAVFGLLGNLSFMFIVWKVPYMRNSINIILLNLSVADFLFLLVGTGIKFVNLLNSPVFGDSFIVGHICHCLIIIPLLNVVSFASLLLVSLISVERYMAVCKPNQYLKMTCRRTLSCLSFVWVFSFALAAFLMPSTMDFVTVCVQWPNSQPYEKFPTKVGFCNAKSDFWYSVNEFLQIFPFFVALLLNVFCFARIFPRFYGRLTFKRPQEQAQQYDHITTTLTDSTNAATKMLLINGIAFFILATPFHVTSAIQFVESVSSNWWCGCREFKDISILLLYVNSAVNPFIYGMTNPNYRRAYYSVFCQNRYNVRRNRRTVTPSDNQSEKISTYV</sequence>
<feature type="transmembrane region" description="Helical" evidence="9">
    <location>
        <begin position="289"/>
        <end position="309"/>
    </location>
</feature>
<keyword evidence="4 8" id="KW-0297">G-protein coupled receptor</keyword>
<keyword evidence="5 9" id="KW-0472">Membrane</keyword>
<gene>
    <name evidence="11" type="ORF">HOLleu_17753</name>
</gene>
<dbReference type="PRINTS" id="PR00237">
    <property type="entry name" value="GPCRRHODOPSN"/>
</dbReference>
<dbReference type="InterPro" id="IPR000276">
    <property type="entry name" value="GPCR_Rhodpsn"/>
</dbReference>
<keyword evidence="2 8" id="KW-0812">Transmembrane</keyword>
<proteinExistence type="inferred from homology"/>
<dbReference type="PANTHER" id="PTHR24243">
    <property type="entry name" value="G-PROTEIN COUPLED RECEPTOR"/>
    <property type="match status" value="1"/>
</dbReference>
<keyword evidence="7 8" id="KW-0807">Transducer</keyword>
<feature type="transmembrane region" description="Helical" evidence="9">
    <location>
        <begin position="171"/>
        <end position="189"/>
    </location>
</feature>
<evidence type="ECO:0000256" key="6">
    <source>
        <dbReference type="ARBA" id="ARBA00023170"/>
    </source>
</evidence>
<dbReference type="AlphaFoldDB" id="A0A9Q1H926"/>
<evidence type="ECO:0000313" key="11">
    <source>
        <dbReference type="EMBL" id="KAJ8037033.1"/>
    </source>
</evidence>
<dbReference type="GO" id="GO:0004930">
    <property type="term" value="F:G protein-coupled receptor activity"/>
    <property type="evidence" value="ECO:0007669"/>
    <property type="project" value="UniProtKB-KW"/>
</dbReference>
<dbReference type="Gene3D" id="1.20.1070.10">
    <property type="entry name" value="Rhodopsin 7-helix transmembrane proteins"/>
    <property type="match status" value="1"/>
</dbReference>
<evidence type="ECO:0000256" key="8">
    <source>
        <dbReference type="RuleBase" id="RU000688"/>
    </source>
</evidence>
<evidence type="ECO:0000313" key="12">
    <source>
        <dbReference type="Proteomes" id="UP001152320"/>
    </source>
</evidence>
<comment type="subcellular location">
    <subcellularLocation>
        <location evidence="1">Membrane</location>
        <topology evidence="1">Multi-pass membrane protein</topology>
    </subcellularLocation>
</comment>
<feature type="transmembrane region" description="Helical" evidence="9">
    <location>
        <begin position="329"/>
        <end position="348"/>
    </location>
</feature>
<keyword evidence="3 9" id="KW-1133">Transmembrane helix</keyword>
<feature type="transmembrane region" description="Helical" evidence="9">
    <location>
        <begin position="231"/>
        <end position="252"/>
    </location>
</feature>
<dbReference type="Pfam" id="PF00001">
    <property type="entry name" value="7tm_1"/>
    <property type="match status" value="1"/>
</dbReference>
<name>A0A9Q1H926_HOLLE</name>
<evidence type="ECO:0000256" key="5">
    <source>
        <dbReference type="ARBA" id="ARBA00023136"/>
    </source>
</evidence>
<evidence type="ECO:0000256" key="9">
    <source>
        <dbReference type="SAM" id="Phobius"/>
    </source>
</evidence>
<keyword evidence="12" id="KW-1185">Reference proteome</keyword>
<dbReference type="GO" id="GO:0005886">
    <property type="term" value="C:plasma membrane"/>
    <property type="evidence" value="ECO:0007669"/>
    <property type="project" value="TreeGrafter"/>
</dbReference>
<dbReference type="PANTHER" id="PTHR24243:SF208">
    <property type="entry name" value="PYROKININ-1 RECEPTOR"/>
    <property type="match status" value="1"/>
</dbReference>
<evidence type="ECO:0000256" key="7">
    <source>
        <dbReference type="ARBA" id="ARBA00023224"/>
    </source>
</evidence>
<evidence type="ECO:0000256" key="2">
    <source>
        <dbReference type="ARBA" id="ARBA00022692"/>
    </source>
</evidence>
<dbReference type="EMBL" id="JAIZAY010000008">
    <property type="protein sequence ID" value="KAJ8037033.1"/>
    <property type="molecule type" value="Genomic_DNA"/>
</dbReference>
<organism evidence="11 12">
    <name type="scientific">Holothuria leucospilota</name>
    <name type="common">Black long sea cucumber</name>
    <name type="synonym">Mertensiothuria leucospilota</name>
    <dbReference type="NCBI Taxonomy" id="206669"/>
    <lineage>
        <taxon>Eukaryota</taxon>
        <taxon>Metazoa</taxon>
        <taxon>Echinodermata</taxon>
        <taxon>Eleutherozoa</taxon>
        <taxon>Echinozoa</taxon>
        <taxon>Holothuroidea</taxon>
        <taxon>Aspidochirotacea</taxon>
        <taxon>Aspidochirotida</taxon>
        <taxon>Holothuriidae</taxon>
        <taxon>Holothuria</taxon>
    </lineage>
</organism>
<protein>
    <submittedName>
        <fullName evidence="11">Neuromedin-U receptor 2</fullName>
    </submittedName>
</protein>
<reference evidence="11" key="1">
    <citation type="submission" date="2021-10" db="EMBL/GenBank/DDBJ databases">
        <title>Tropical sea cucumber genome reveals ecological adaptation and Cuvierian tubules defense mechanism.</title>
        <authorList>
            <person name="Chen T."/>
        </authorList>
    </citation>
    <scope>NUCLEOTIDE SEQUENCE</scope>
    <source>
        <strain evidence="11">Nanhai2018</strain>
        <tissue evidence="11">Muscle</tissue>
    </source>
</reference>
<dbReference type="Proteomes" id="UP001152320">
    <property type="component" value="Chromosome 8"/>
</dbReference>
<evidence type="ECO:0000256" key="4">
    <source>
        <dbReference type="ARBA" id="ARBA00023040"/>
    </source>
</evidence>
<feature type="domain" description="G-protein coupled receptors family 1 profile" evidence="10">
    <location>
        <begin position="65"/>
        <end position="345"/>
    </location>
</feature>
<dbReference type="CDD" id="cd00637">
    <property type="entry name" value="7tm_classA_rhodopsin-like"/>
    <property type="match status" value="1"/>
</dbReference>